<dbReference type="PROSITE" id="PS00211">
    <property type="entry name" value="ABC_TRANSPORTER_1"/>
    <property type="match status" value="2"/>
</dbReference>
<dbReference type="InterPro" id="IPR003439">
    <property type="entry name" value="ABC_transporter-like_ATP-bd"/>
</dbReference>
<dbReference type="SMART" id="SM00382">
    <property type="entry name" value="AAA"/>
    <property type="match status" value="2"/>
</dbReference>
<dbReference type="GO" id="GO:0015833">
    <property type="term" value="P:peptide transport"/>
    <property type="evidence" value="ECO:0007669"/>
    <property type="project" value="InterPro"/>
</dbReference>
<dbReference type="PANTHER" id="PTHR43776:SF7">
    <property type="entry name" value="D,D-DIPEPTIDE TRANSPORT ATP-BINDING PROTEIN DDPF-RELATED"/>
    <property type="match status" value="1"/>
</dbReference>
<evidence type="ECO:0000256" key="1">
    <source>
        <dbReference type="ARBA" id="ARBA00004417"/>
    </source>
</evidence>
<feature type="domain" description="ABC transporter" evidence="6">
    <location>
        <begin position="288"/>
        <end position="531"/>
    </location>
</feature>
<dbReference type="InterPro" id="IPR017871">
    <property type="entry name" value="ABC_transporter-like_CS"/>
</dbReference>
<dbReference type="GO" id="GO:0016887">
    <property type="term" value="F:ATP hydrolysis activity"/>
    <property type="evidence" value="ECO:0007669"/>
    <property type="project" value="InterPro"/>
</dbReference>
<evidence type="ECO:0000259" key="6">
    <source>
        <dbReference type="PROSITE" id="PS50893"/>
    </source>
</evidence>
<evidence type="ECO:0000313" key="7">
    <source>
        <dbReference type="EMBL" id="TWA84748.1"/>
    </source>
</evidence>
<keyword evidence="3" id="KW-0813">Transport</keyword>
<accession>A0A560CIS1</accession>
<feature type="domain" description="ABC transporter" evidence="6">
    <location>
        <begin position="4"/>
        <end position="251"/>
    </location>
</feature>
<protein>
    <submittedName>
        <fullName evidence="7">Peptide/nickel transport system ATP-binding protein</fullName>
    </submittedName>
</protein>
<dbReference type="Gene3D" id="3.40.50.300">
    <property type="entry name" value="P-loop containing nucleotide triphosphate hydrolases"/>
    <property type="match status" value="2"/>
</dbReference>
<keyword evidence="4" id="KW-0547">Nucleotide-binding</keyword>
<name>A0A560CIS1_AZOBR</name>
<gene>
    <name evidence="7" type="ORF">FBZ83_10413</name>
</gene>
<evidence type="ECO:0000256" key="3">
    <source>
        <dbReference type="ARBA" id="ARBA00022448"/>
    </source>
</evidence>
<dbReference type="Pfam" id="PF08352">
    <property type="entry name" value="oligo_HPY"/>
    <property type="match status" value="2"/>
</dbReference>
<keyword evidence="5 7" id="KW-0067">ATP-binding</keyword>
<evidence type="ECO:0000256" key="5">
    <source>
        <dbReference type="ARBA" id="ARBA00022840"/>
    </source>
</evidence>
<dbReference type="Pfam" id="PF00005">
    <property type="entry name" value="ABC_tran"/>
    <property type="match status" value="2"/>
</dbReference>
<evidence type="ECO:0000313" key="8">
    <source>
        <dbReference type="Proteomes" id="UP000318529"/>
    </source>
</evidence>
<comment type="subcellular location">
    <subcellularLocation>
        <location evidence="1">Cell inner membrane</location>
        <topology evidence="1">Peripheral membrane protein</topology>
    </subcellularLocation>
</comment>
<dbReference type="InterPro" id="IPR013563">
    <property type="entry name" value="Oligopep_ABC_C"/>
</dbReference>
<comment type="caution">
    <text evidence="7">The sequence shown here is derived from an EMBL/GenBank/DDBJ whole genome shotgun (WGS) entry which is preliminary data.</text>
</comment>
<dbReference type="Proteomes" id="UP000318529">
    <property type="component" value="Unassembled WGS sequence"/>
</dbReference>
<dbReference type="GO" id="GO:0005886">
    <property type="term" value="C:plasma membrane"/>
    <property type="evidence" value="ECO:0007669"/>
    <property type="project" value="UniProtKB-SubCell"/>
</dbReference>
<dbReference type="PROSITE" id="PS50893">
    <property type="entry name" value="ABC_TRANSPORTER_2"/>
    <property type="match status" value="2"/>
</dbReference>
<dbReference type="SUPFAM" id="SSF52540">
    <property type="entry name" value="P-loop containing nucleoside triphosphate hydrolases"/>
    <property type="match status" value="2"/>
</dbReference>
<dbReference type="GO" id="GO:0005524">
    <property type="term" value="F:ATP binding"/>
    <property type="evidence" value="ECO:0007669"/>
    <property type="project" value="UniProtKB-KW"/>
</dbReference>
<comment type="similarity">
    <text evidence="2">Belongs to the ABC transporter superfamily.</text>
</comment>
<dbReference type="RefSeq" id="WP_145682177.1">
    <property type="nucleotide sequence ID" value="NZ_VITH01000004.1"/>
</dbReference>
<evidence type="ECO:0000256" key="2">
    <source>
        <dbReference type="ARBA" id="ARBA00005417"/>
    </source>
</evidence>
<dbReference type="AlphaFoldDB" id="A0A560CIS1"/>
<proteinExistence type="inferred from homology"/>
<dbReference type="GO" id="GO:0055085">
    <property type="term" value="P:transmembrane transport"/>
    <property type="evidence" value="ECO:0007669"/>
    <property type="project" value="UniProtKB-ARBA"/>
</dbReference>
<dbReference type="PANTHER" id="PTHR43776">
    <property type="entry name" value="TRANSPORT ATP-BINDING PROTEIN"/>
    <property type="match status" value="1"/>
</dbReference>
<dbReference type="InterPro" id="IPR027417">
    <property type="entry name" value="P-loop_NTPase"/>
</dbReference>
<evidence type="ECO:0000256" key="4">
    <source>
        <dbReference type="ARBA" id="ARBA00022741"/>
    </source>
</evidence>
<dbReference type="InterPro" id="IPR050319">
    <property type="entry name" value="ABC_transp_ATP-bind"/>
</dbReference>
<reference evidence="7 8" key="1">
    <citation type="submission" date="2019-06" db="EMBL/GenBank/DDBJ databases">
        <title>Genomic Encyclopedia of Type Strains, Phase IV (KMG-V): Genome sequencing to study the core and pangenomes of soil and plant-associated prokaryotes.</title>
        <authorList>
            <person name="Whitman W."/>
        </authorList>
    </citation>
    <scope>NUCLEOTIDE SEQUENCE [LARGE SCALE GENOMIC DNA]</scope>
    <source>
        <strain evidence="7 8">BR 11650</strain>
    </source>
</reference>
<dbReference type="InterPro" id="IPR003593">
    <property type="entry name" value="AAA+_ATPase"/>
</dbReference>
<organism evidence="7 8">
    <name type="scientific">Azospirillum brasilense</name>
    <dbReference type="NCBI Taxonomy" id="192"/>
    <lineage>
        <taxon>Bacteria</taxon>
        <taxon>Pseudomonadati</taxon>
        <taxon>Pseudomonadota</taxon>
        <taxon>Alphaproteobacteria</taxon>
        <taxon>Rhodospirillales</taxon>
        <taxon>Azospirillaceae</taxon>
        <taxon>Azospirillum</taxon>
    </lineage>
</organism>
<sequence length="558" mass="60741">MTLLHIRNLNLSADSGKPILRDVSLTLEHGQILALIGASGSGKTTLALTALGHMRPGVRHVSGQVLFQGQDLMWMSQSALARLRGRKLAYIAQSAAVSFNPRIRLDRQVTESSRIHHTMSPDAAHARAREVYRTLDLPTGEAFYNRFPHEVSGGQLQRFMIAMGLHEMPEILVCDEPTSALDATTQVEVLKALDTGIRASGTAAILVGHDIAQVVQIATHILVMRNGEVVERGTVEQILHHPEHPYTRQLLEMHRGFDAESGTTAAPVTATTAAAVSPPDRTDRPPLLEVRDLAVCYGTGGFAVKALSGASLTLNGGEMMAVVGESGSGKSTMARAIAGLVQPSQGDVLVNGRLMERDVLKRPLPVRRAVQITFQSADTSLNRHHTVGRILGQVLTFFGERSKERRAERIRELLEQVHLPADYVDRKPSQMSGGEKQRVNLARSLAARPDVLICDEITSALDNIVAASVLDLINELKRELNIGILFISHDLSAVAAMSDKIMVLRNGEVVEQGPTAQVLRAPRHPYTRLLRSSVAAMRLGWLEEASALHRSLRDELGA</sequence>
<dbReference type="CDD" id="cd03257">
    <property type="entry name" value="ABC_NikE_OppD_transporters"/>
    <property type="match status" value="2"/>
</dbReference>
<dbReference type="EMBL" id="VITH01000004">
    <property type="protein sequence ID" value="TWA84748.1"/>
    <property type="molecule type" value="Genomic_DNA"/>
</dbReference>